<evidence type="ECO:0000313" key="25">
    <source>
        <dbReference type="Proteomes" id="UP001597493"/>
    </source>
</evidence>
<comment type="catalytic activity">
    <reaction evidence="1">
        <text>ATP + protein L-histidine = ADP + protein N-phospho-L-histidine.</text>
        <dbReference type="EC" id="2.7.13.3"/>
    </reaction>
</comment>
<evidence type="ECO:0000256" key="21">
    <source>
        <dbReference type="SAM" id="SignalP"/>
    </source>
</evidence>
<comment type="function">
    <text evidence="17">Member of the two-component regulatory system NreB/NreC involved in the control of dissimilatory nitrate/nitrite reduction in response to oxygen. NreB functions as a direct oxygen sensor histidine kinase which is autophosphorylated, in the absence of oxygen, probably at the conserved histidine residue, and transfers its phosphate group probably to a conserved aspartate residue of NreC. NreB/NreC activates the expression of the nitrate (narGHJI) and nitrite (nir) reductase operons, as well as the putative nitrate transporter gene narT.</text>
</comment>
<evidence type="ECO:0000256" key="5">
    <source>
        <dbReference type="ARBA" id="ARBA00017322"/>
    </source>
</evidence>
<evidence type="ECO:0000256" key="2">
    <source>
        <dbReference type="ARBA" id="ARBA00001966"/>
    </source>
</evidence>
<evidence type="ECO:0000256" key="15">
    <source>
        <dbReference type="ARBA" id="ARBA00023012"/>
    </source>
</evidence>
<evidence type="ECO:0000256" key="1">
    <source>
        <dbReference type="ARBA" id="ARBA00000085"/>
    </source>
</evidence>
<sequence length="1048" mass="116388">MQREFFRLKGIFLCFLCALLSGCSAQKPAISDRPVLEYGQVDLSSWNFSEDGPFALDGQWTFYWQQYIAADGKSGGGAADDPNVTVQVPGYWTSVESGGRPLSGTGYASYRLKLKLPPGGERLALKIDRIYSSYRLFVNGEQLYEMGNPGKSPAETVTRYSYPHVIALDRLEDAQELDLIIHAANFTYTKGGIDLSVELGTKDQLERMQDNELAVDLFIFGALLLIAVYHFAFYLLRRRKNVSALYFALICLVIAVRTLCVHSRYAIQLIPAFNSELFPKVTFLTAYLALPLWVMFVQSLFKPYISVRSVRIAQYGCLLLSIIVIAAPFRWFDRTLVLFGALCLLLIPYMAAGIVRAWRKGVEGARLFLAGFGLYMLFAVHDLFSLVSLSQYGTLLFVFIQSTILASQFARSFTEVERLSDKLLVLDKLKDEFLANTSHELRTPLNGMVGITESLIDGSAGPLPEEAVKQLRLMKSSGMRLTHLVNDILDFSEIKHGSVLLRPVTVNVSEMTETVFLLLKPLVSGKSLELLNEVPPDLFVTADEGRLQQILINLIGNAITYSEHGTVAVRGYRGGGFASIEVRDTGIGIPEDQLEYIFESFGRVERSLHKKYRGTGLGLAITKKLVQLHGGQIGAESSPGAGSVFRFTLPAAGKPQMNRMHSAAAAALVQADAIESSPRPGNGLSSNAGDKPIILIVDDDLINLQVFYNYLHFSFPDYQVIESDNGSEALQWIDEGLKPTIILLDIMMPHLSGYRFCREVRQRYSAAEVPVLFLTAKHQIEDITAGFACGANDYMIKPVEKGELLARVNMHLKLAQWNLQLEKEIQERTLLLHASYEETAAALAEKSVLEERSRIARDIHDNVGHVLTATIIQIEAGTMLLEHAPAEAAAFYAKAGELVRLGLNEIRQSVRMLGSDLDRLGLIPSLLKMIDETKKNGFVSFDYEIDDNLPPLNRQQQTALFHALQEGITNGIRHGRCRQFRFELRLLNDTLSFTLDNDGTPYENKPFGFGLKAMGRRVREAGGRLEIGHTGGAACRLSITMPLQGVIP</sequence>
<accession>A0ABW5QUJ5</accession>
<keyword evidence="9" id="KW-0808">Transferase</keyword>
<keyword evidence="20" id="KW-0812">Transmembrane</keyword>
<dbReference type="PRINTS" id="PR00344">
    <property type="entry name" value="BCTRLSENSOR"/>
</dbReference>
<evidence type="ECO:0000256" key="16">
    <source>
        <dbReference type="ARBA" id="ARBA00023014"/>
    </source>
</evidence>
<evidence type="ECO:0000256" key="18">
    <source>
        <dbReference type="ARBA" id="ARBA00030800"/>
    </source>
</evidence>
<dbReference type="SMART" id="SM00387">
    <property type="entry name" value="HATPase_c"/>
    <property type="match status" value="2"/>
</dbReference>
<evidence type="ECO:0000256" key="6">
    <source>
        <dbReference type="ARBA" id="ARBA00022485"/>
    </source>
</evidence>
<feature type="transmembrane region" description="Helical" evidence="20">
    <location>
        <begin position="367"/>
        <end position="386"/>
    </location>
</feature>
<dbReference type="Gene3D" id="3.30.565.10">
    <property type="entry name" value="Histidine kinase-like ATPase, C-terminal domain"/>
    <property type="match status" value="2"/>
</dbReference>
<dbReference type="InterPro" id="IPR011623">
    <property type="entry name" value="7TMR_DISM_rcpt_extracell_dom1"/>
</dbReference>
<dbReference type="InterPro" id="IPR003594">
    <property type="entry name" value="HATPase_dom"/>
</dbReference>
<dbReference type="Gene3D" id="3.40.50.2300">
    <property type="match status" value="1"/>
</dbReference>
<dbReference type="Pfam" id="PF02518">
    <property type="entry name" value="HATPase_c"/>
    <property type="match status" value="1"/>
</dbReference>
<name>A0ABW5QUJ5_9BACL</name>
<dbReference type="PROSITE" id="PS50109">
    <property type="entry name" value="HIS_KIN"/>
    <property type="match status" value="1"/>
</dbReference>
<dbReference type="EC" id="2.7.13.3" evidence="4"/>
<feature type="domain" description="Response regulatory" evidence="23">
    <location>
        <begin position="693"/>
        <end position="812"/>
    </location>
</feature>
<dbReference type="SMART" id="SM00448">
    <property type="entry name" value="REC"/>
    <property type="match status" value="1"/>
</dbReference>
<feature type="transmembrane region" description="Helical" evidence="20">
    <location>
        <begin position="277"/>
        <end position="300"/>
    </location>
</feature>
<dbReference type="SUPFAM" id="SSF49785">
    <property type="entry name" value="Galactose-binding domain-like"/>
    <property type="match status" value="1"/>
</dbReference>
<dbReference type="EMBL" id="JBHUMY010000006">
    <property type="protein sequence ID" value="MFD2660042.1"/>
    <property type="molecule type" value="Genomic_DNA"/>
</dbReference>
<keyword evidence="25" id="KW-1185">Reference proteome</keyword>
<dbReference type="InterPro" id="IPR036097">
    <property type="entry name" value="HisK_dim/P_sf"/>
</dbReference>
<dbReference type="Pfam" id="PF00512">
    <property type="entry name" value="HisKA"/>
    <property type="match status" value="1"/>
</dbReference>
<evidence type="ECO:0000259" key="22">
    <source>
        <dbReference type="PROSITE" id="PS50109"/>
    </source>
</evidence>
<dbReference type="CDD" id="cd00082">
    <property type="entry name" value="HisKA"/>
    <property type="match status" value="1"/>
</dbReference>
<feature type="chain" id="PRO_5047148593" description="Oxygen sensor histidine kinase NreB" evidence="21">
    <location>
        <begin position="26"/>
        <end position="1048"/>
    </location>
</feature>
<dbReference type="Gene3D" id="1.10.287.130">
    <property type="match status" value="1"/>
</dbReference>
<evidence type="ECO:0000256" key="3">
    <source>
        <dbReference type="ARBA" id="ARBA00004496"/>
    </source>
</evidence>
<dbReference type="InterPro" id="IPR011712">
    <property type="entry name" value="Sig_transdc_His_kin_sub3_dim/P"/>
</dbReference>
<proteinExistence type="predicted"/>
<keyword evidence="12" id="KW-0418">Kinase</keyword>
<dbReference type="SUPFAM" id="SSF47384">
    <property type="entry name" value="Homodimeric domain of signal transducing histidine kinase"/>
    <property type="match status" value="1"/>
</dbReference>
<dbReference type="SUPFAM" id="SSF55874">
    <property type="entry name" value="ATPase domain of HSP90 chaperone/DNA topoisomerase II/histidine kinase"/>
    <property type="match status" value="2"/>
</dbReference>
<evidence type="ECO:0000259" key="23">
    <source>
        <dbReference type="PROSITE" id="PS50110"/>
    </source>
</evidence>
<keyword evidence="8 19" id="KW-0597">Phosphoprotein</keyword>
<dbReference type="SUPFAM" id="SSF52172">
    <property type="entry name" value="CheY-like"/>
    <property type="match status" value="1"/>
</dbReference>
<dbReference type="PROSITE" id="PS50110">
    <property type="entry name" value="RESPONSE_REGULATORY"/>
    <property type="match status" value="1"/>
</dbReference>
<keyword evidence="6" id="KW-0004">4Fe-4S</keyword>
<dbReference type="InterPro" id="IPR008979">
    <property type="entry name" value="Galactose-bd-like_sf"/>
</dbReference>
<dbReference type="InterPro" id="IPR036890">
    <property type="entry name" value="HATPase_C_sf"/>
</dbReference>
<keyword evidence="7" id="KW-0963">Cytoplasm</keyword>
<keyword evidence="20" id="KW-1133">Transmembrane helix</keyword>
<protein>
    <recommendedName>
        <fullName evidence="5">Oxygen sensor histidine kinase NreB</fullName>
        <ecNumber evidence="4">2.7.13.3</ecNumber>
    </recommendedName>
    <alternativeName>
        <fullName evidence="18">Nitrogen regulation protein B</fullName>
    </alternativeName>
</protein>
<dbReference type="PROSITE" id="PS51257">
    <property type="entry name" value="PROKAR_LIPOPROTEIN"/>
    <property type="match status" value="1"/>
</dbReference>
<evidence type="ECO:0000256" key="19">
    <source>
        <dbReference type="PROSITE-ProRule" id="PRU00169"/>
    </source>
</evidence>
<reference evidence="25" key="1">
    <citation type="journal article" date="2019" name="Int. J. Syst. Evol. Microbiol.">
        <title>The Global Catalogue of Microorganisms (GCM) 10K type strain sequencing project: providing services to taxonomists for standard genome sequencing and annotation.</title>
        <authorList>
            <consortium name="The Broad Institute Genomics Platform"/>
            <consortium name="The Broad Institute Genome Sequencing Center for Infectious Disease"/>
            <person name="Wu L."/>
            <person name="Ma J."/>
        </authorList>
    </citation>
    <scope>NUCLEOTIDE SEQUENCE [LARGE SCALE GENOMIC DNA]</scope>
    <source>
        <strain evidence="25">TISTR 1827</strain>
    </source>
</reference>
<feature type="transmembrane region" description="Helical" evidence="20">
    <location>
        <begin position="312"/>
        <end position="331"/>
    </location>
</feature>
<evidence type="ECO:0000256" key="20">
    <source>
        <dbReference type="SAM" id="Phobius"/>
    </source>
</evidence>
<evidence type="ECO:0000256" key="12">
    <source>
        <dbReference type="ARBA" id="ARBA00022777"/>
    </source>
</evidence>
<organism evidence="24 25">
    <name type="scientific">Paenibacillus thailandensis</name>
    <dbReference type="NCBI Taxonomy" id="393250"/>
    <lineage>
        <taxon>Bacteria</taxon>
        <taxon>Bacillati</taxon>
        <taxon>Bacillota</taxon>
        <taxon>Bacilli</taxon>
        <taxon>Bacillales</taxon>
        <taxon>Paenibacillaceae</taxon>
        <taxon>Paenibacillus</taxon>
    </lineage>
</organism>
<dbReference type="Pfam" id="PF07695">
    <property type="entry name" value="7TMR-DISM_7TM"/>
    <property type="match status" value="1"/>
</dbReference>
<feature type="transmembrane region" description="Helical" evidence="20">
    <location>
        <begin position="337"/>
        <end position="355"/>
    </location>
</feature>
<keyword evidence="15" id="KW-0902">Two-component regulatory system</keyword>
<dbReference type="Pfam" id="PF07730">
    <property type="entry name" value="HisKA_3"/>
    <property type="match status" value="1"/>
</dbReference>
<evidence type="ECO:0000256" key="14">
    <source>
        <dbReference type="ARBA" id="ARBA00023004"/>
    </source>
</evidence>
<dbReference type="CDD" id="cd17574">
    <property type="entry name" value="REC_OmpR"/>
    <property type="match status" value="1"/>
</dbReference>
<feature type="transmembrane region" description="Helical" evidence="20">
    <location>
        <begin position="243"/>
        <end position="265"/>
    </location>
</feature>
<dbReference type="InterPro" id="IPR005467">
    <property type="entry name" value="His_kinase_dom"/>
</dbReference>
<keyword evidence="14" id="KW-0408">Iron</keyword>
<evidence type="ECO:0000256" key="11">
    <source>
        <dbReference type="ARBA" id="ARBA00022741"/>
    </source>
</evidence>
<gene>
    <name evidence="24" type="ORF">ACFSW5_07135</name>
</gene>
<evidence type="ECO:0000256" key="17">
    <source>
        <dbReference type="ARBA" id="ARBA00024827"/>
    </source>
</evidence>
<dbReference type="Gene3D" id="1.20.5.1930">
    <property type="match status" value="1"/>
</dbReference>
<comment type="subcellular location">
    <subcellularLocation>
        <location evidence="3">Cytoplasm</location>
    </subcellularLocation>
</comment>
<evidence type="ECO:0000256" key="4">
    <source>
        <dbReference type="ARBA" id="ARBA00012438"/>
    </source>
</evidence>
<dbReference type="Gene3D" id="2.60.120.260">
    <property type="entry name" value="Galactose-binding domain-like"/>
    <property type="match status" value="1"/>
</dbReference>
<evidence type="ECO:0000256" key="10">
    <source>
        <dbReference type="ARBA" id="ARBA00022723"/>
    </source>
</evidence>
<evidence type="ECO:0000256" key="8">
    <source>
        <dbReference type="ARBA" id="ARBA00022553"/>
    </source>
</evidence>
<dbReference type="PANTHER" id="PTHR43047:SF72">
    <property type="entry name" value="OSMOSENSING HISTIDINE PROTEIN KINASE SLN1"/>
    <property type="match status" value="1"/>
</dbReference>
<keyword evidence="10" id="KW-0479">Metal-binding</keyword>
<dbReference type="InterPro" id="IPR003661">
    <property type="entry name" value="HisK_dim/P_dom"/>
</dbReference>
<keyword evidence="16" id="KW-0411">Iron-sulfur</keyword>
<dbReference type="Proteomes" id="UP001597493">
    <property type="component" value="Unassembled WGS sequence"/>
</dbReference>
<evidence type="ECO:0000313" key="24">
    <source>
        <dbReference type="EMBL" id="MFD2660042.1"/>
    </source>
</evidence>
<keyword evidence="21" id="KW-0732">Signal</keyword>
<feature type="domain" description="Histidine kinase" evidence="22">
    <location>
        <begin position="436"/>
        <end position="653"/>
    </location>
</feature>
<dbReference type="InterPro" id="IPR011006">
    <property type="entry name" value="CheY-like_superfamily"/>
</dbReference>
<keyword evidence="13 24" id="KW-0067">ATP-binding</keyword>
<dbReference type="RefSeq" id="WP_379270710.1">
    <property type="nucleotide sequence ID" value="NZ_JBHUGT010000010.1"/>
</dbReference>
<comment type="caution">
    <text evidence="24">The sequence shown here is derived from an EMBL/GenBank/DDBJ whole genome shotgun (WGS) entry which is preliminary data.</text>
</comment>
<feature type="transmembrane region" description="Helical" evidence="20">
    <location>
        <begin position="217"/>
        <end position="236"/>
    </location>
</feature>
<dbReference type="CDD" id="cd16922">
    <property type="entry name" value="HATPase_EvgS-ArcB-TorS-like"/>
    <property type="match status" value="1"/>
</dbReference>
<evidence type="ECO:0000256" key="13">
    <source>
        <dbReference type="ARBA" id="ARBA00022840"/>
    </source>
</evidence>
<dbReference type="InterPro" id="IPR004358">
    <property type="entry name" value="Sig_transdc_His_kin-like_C"/>
</dbReference>
<feature type="signal peptide" evidence="21">
    <location>
        <begin position="1"/>
        <end position="25"/>
    </location>
</feature>
<evidence type="ECO:0000256" key="7">
    <source>
        <dbReference type="ARBA" id="ARBA00022490"/>
    </source>
</evidence>
<keyword evidence="20" id="KW-0472">Membrane</keyword>
<dbReference type="InterPro" id="IPR001789">
    <property type="entry name" value="Sig_transdc_resp-reg_receiver"/>
</dbReference>
<dbReference type="Pfam" id="PF00072">
    <property type="entry name" value="Response_reg"/>
    <property type="match status" value="1"/>
</dbReference>
<dbReference type="PANTHER" id="PTHR43047">
    <property type="entry name" value="TWO-COMPONENT HISTIDINE PROTEIN KINASE"/>
    <property type="match status" value="1"/>
</dbReference>
<comment type="cofactor">
    <cofactor evidence="2">
        <name>[4Fe-4S] cluster</name>
        <dbReference type="ChEBI" id="CHEBI:49883"/>
    </cofactor>
</comment>
<dbReference type="GO" id="GO:0005524">
    <property type="term" value="F:ATP binding"/>
    <property type="evidence" value="ECO:0007669"/>
    <property type="project" value="UniProtKB-KW"/>
</dbReference>
<dbReference type="SMART" id="SM00388">
    <property type="entry name" value="HisKA"/>
    <property type="match status" value="1"/>
</dbReference>
<feature type="modified residue" description="4-aspartylphosphate" evidence="19">
    <location>
        <position position="745"/>
    </location>
</feature>
<evidence type="ECO:0000256" key="9">
    <source>
        <dbReference type="ARBA" id="ARBA00022679"/>
    </source>
</evidence>
<keyword evidence="11" id="KW-0547">Nucleotide-binding</keyword>